<dbReference type="AlphaFoldDB" id="A0A7W5DPZ3"/>
<evidence type="ECO:0000259" key="3">
    <source>
        <dbReference type="Pfam" id="PF00149"/>
    </source>
</evidence>
<dbReference type="GO" id="GO:0008253">
    <property type="term" value="F:5'-nucleotidase activity"/>
    <property type="evidence" value="ECO:0007669"/>
    <property type="project" value="UniProtKB-EC"/>
</dbReference>
<dbReference type="InterPro" id="IPR029052">
    <property type="entry name" value="Metallo-depent_PP-like"/>
</dbReference>
<dbReference type="PROSITE" id="PS51257">
    <property type="entry name" value="PROKAR_LIPOPROTEIN"/>
    <property type="match status" value="1"/>
</dbReference>
<dbReference type="SUPFAM" id="SSF56300">
    <property type="entry name" value="Metallo-dependent phosphatases"/>
    <property type="match status" value="1"/>
</dbReference>
<feature type="signal peptide" evidence="2">
    <location>
        <begin position="1"/>
        <end position="22"/>
    </location>
</feature>
<sequence length="270" mass="29664">MKINRFTILITGLFLLASCASQKELIVLCTNDTHSQILPNEMNRGGYARLAGIIDTVRAHHKNVILLDAGDFSQGTVFFNLFKGDVEISGMNLDCYDAGTLGNHEFDNGVDSLAKHLKKATFPIINADYDVSKTPLASIVKPYVIIKKGGLKIGIFGMGVDPRHLITTNNFTGIQFLNPIERANEISKYLKLEKKCNAVICVSHLGTDPNAEFSDWTVAKHSRYVNLITGGHSHQVINTKVTNAAGDSVQIIQDGKSGIYIGRVDMIFKR</sequence>
<organism evidence="4 5">
    <name type="scientific">Microbacter margulisiae</name>
    <dbReference type="NCBI Taxonomy" id="1350067"/>
    <lineage>
        <taxon>Bacteria</taxon>
        <taxon>Pseudomonadati</taxon>
        <taxon>Bacteroidota</taxon>
        <taxon>Bacteroidia</taxon>
        <taxon>Bacteroidales</taxon>
        <taxon>Porphyromonadaceae</taxon>
        <taxon>Microbacter</taxon>
    </lineage>
</organism>
<comment type="caution">
    <text evidence="4">The sequence shown here is derived from an EMBL/GenBank/DDBJ whole genome shotgun (WGS) entry which is preliminary data.</text>
</comment>
<dbReference type="InterPro" id="IPR004843">
    <property type="entry name" value="Calcineurin-like_PHP"/>
</dbReference>
<dbReference type="Gene3D" id="3.60.21.10">
    <property type="match status" value="1"/>
</dbReference>
<reference evidence="4 5" key="1">
    <citation type="submission" date="2020-08" db="EMBL/GenBank/DDBJ databases">
        <title>Genomic Encyclopedia of Type Strains, Phase IV (KMG-IV): sequencing the most valuable type-strain genomes for metagenomic binning, comparative biology and taxonomic classification.</title>
        <authorList>
            <person name="Goeker M."/>
        </authorList>
    </citation>
    <scope>NUCLEOTIDE SEQUENCE [LARGE SCALE GENOMIC DNA]</scope>
    <source>
        <strain evidence="4 5">DSM 27471</strain>
    </source>
</reference>
<keyword evidence="2" id="KW-0732">Signal</keyword>
<evidence type="ECO:0000256" key="2">
    <source>
        <dbReference type="SAM" id="SignalP"/>
    </source>
</evidence>
<feature type="chain" id="PRO_5030759800" evidence="2">
    <location>
        <begin position="23"/>
        <end position="270"/>
    </location>
</feature>
<protein>
    <submittedName>
        <fullName evidence="4">5'-nucleotidase</fullName>
        <ecNumber evidence="4">3.1.3.5</ecNumber>
    </submittedName>
</protein>
<evidence type="ECO:0000256" key="1">
    <source>
        <dbReference type="ARBA" id="ARBA00006654"/>
    </source>
</evidence>
<gene>
    <name evidence="4" type="ORF">FHX64_000326</name>
</gene>
<keyword evidence="5" id="KW-1185">Reference proteome</keyword>
<dbReference type="PANTHER" id="PTHR11575:SF24">
    <property type="entry name" value="5'-NUCLEOTIDASE"/>
    <property type="match status" value="1"/>
</dbReference>
<dbReference type="InterPro" id="IPR006146">
    <property type="entry name" value="5'-Nucleotdase_CS"/>
</dbReference>
<dbReference type="Proteomes" id="UP000544222">
    <property type="component" value="Unassembled WGS sequence"/>
</dbReference>
<dbReference type="EMBL" id="JACHYB010000001">
    <property type="protein sequence ID" value="MBB3186163.1"/>
    <property type="molecule type" value="Genomic_DNA"/>
</dbReference>
<proteinExistence type="inferred from homology"/>
<dbReference type="Pfam" id="PF00149">
    <property type="entry name" value="Metallophos"/>
    <property type="match status" value="1"/>
</dbReference>
<comment type="similarity">
    <text evidence="1">Belongs to the 5'-nucleotidase family.</text>
</comment>
<dbReference type="PRINTS" id="PR01607">
    <property type="entry name" value="APYRASEFAMLY"/>
</dbReference>
<dbReference type="RefSeq" id="WP_183412100.1">
    <property type="nucleotide sequence ID" value="NZ_JACHYB010000001.1"/>
</dbReference>
<dbReference type="EC" id="3.1.3.5" evidence="4"/>
<dbReference type="CDD" id="cd00845">
    <property type="entry name" value="MPP_UshA_N_like"/>
    <property type="match status" value="1"/>
</dbReference>
<accession>A0A7W5DPZ3</accession>
<keyword evidence="4" id="KW-0378">Hydrolase</keyword>
<evidence type="ECO:0000313" key="4">
    <source>
        <dbReference type="EMBL" id="MBB3186163.1"/>
    </source>
</evidence>
<dbReference type="PANTHER" id="PTHR11575">
    <property type="entry name" value="5'-NUCLEOTIDASE-RELATED"/>
    <property type="match status" value="1"/>
</dbReference>
<dbReference type="InterPro" id="IPR006179">
    <property type="entry name" value="5_nucleotidase/apyrase"/>
</dbReference>
<name>A0A7W5DPZ3_9PORP</name>
<dbReference type="GO" id="GO:0000166">
    <property type="term" value="F:nucleotide binding"/>
    <property type="evidence" value="ECO:0007669"/>
    <property type="project" value="InterPro"/>
</dbReference>
<dbReference type="GO" id="GO:0009166">
    <property type="term" value="P:nucleotide catabolic process"/>
    <property type="evidence" value="ECO:0007669"/>
    <property type="project" value="InterPro"/>
</dbReference>
<feature type="domain" description="Calcineurin-like phosphoesterase" evidence="3">
    <location>
        <begin position="27"/>
        <end position="235"/>
    </location>
</feature>
<dbReference type="PROSITE" id="PS00786">
    <property type="entry name" value="5_NUCLEOTIDASE_2"/>
    <property type="match status" value="1"/>
</dbReference>
<evidence type="ECO:0000313" key="5">
    <source>
        <dbReference type="Proteomes" id="UP000544222"/>
    </source>
</evidence>
<dbReference type="GO" id="GO:0046872">
    <property type="term" value="F:metal ion binding"/>
    <property type="evidence" value="ECO:0007669"/>
    <property type="project" value="InterPro"/>
</dbReference>